<keyword evidence="2" id="KW-0812">Transmembrane</keyword>
<keyword evidence="6" id="KW-1185">Reference proteome</keyword>
<evidence type="ECO:0000256" key="4">
    <source>
        <dbReference type="ARBA" id="ARBA00023136"/>
    </source>
</evidence>
<evidence type="ECO:0000256" key="2">
    <source>
        <dbReference type="ARBA" id="ARBA00022692"/>
    </source>
</evidence>
<dbReference type="EMBL" id="VEPZ02001788">
    <property type="protein sequence ID" value="KAE8653847.1"/>
    <property type="molecule type" value="Genomic_DNA"/>
</dbReference>
<dbReference type="SUPFAM" id="SSF103511">
    <property type="entry name" value="Chlorophyll a-b binding protein"/>
    <property type="match status" value="1"/>
</dbReference>
<name>A0A6A2XAZ1_HIBSY</name>
<reference evidence="5" key="1">
    <citation type="submission" date="2019-09" db="EMBL/GenBank/DDBJ databases">
        <title>Draft genome information of white flower Hibiscus syriacus.</title>
        <authorList>
            <person name="Kim Y.-M."/>
        </authorList>
    </citation>
    <scope>NUCLEOTIDE SEQUENCE [LARGE SCALE GENOMIC DNA]</scope>
    <source>
        <strain evidence="5">YM2019G1</strain>
    </source>
</reference>
<dbReference type="Proteomes" id="UP000436088">
    <property type="component" value="Unassembled WGS sequence"/>
</dbReference>
<evidence type="ECO:0000256" key="1">
    <source>
        <dbReference type="ARBA" id="ARBA00004141"/>
    </source>
</evidence>
<keyword evidence="3" id="KW-1133">Transmembrane helix</keyword>
<dbReference type="GO" id="GO:0009507">
    <property type="term" value="C:chloroplast"/>
    <property type="evidence" value="ECO:0007669"/>
    <property type="project" value="UniProtKB-SubCell"/>
</dbReference>
<dbReference type="GO" id="GO:0016020">
    <property type="term" value="C:membrane"/>
    <property type="evidence" value="ECO:0007669"/>
    <property type="project" value="UniProtKB-SubCell"/>
</dbReference>
<organism evidence="5 6">
    <name type="scientific">Hibiscus syriacus</name>
    <name type="common">Rose of Sharon</name>
    <dbReference type="NCBI Taxonomy" id="106335"/>
    <lineage>
        <taxon>Eukaryota</taxon>
        <taxon>Viridiplantae</taxon>
        <taxon>Streptophyta</taxon>
        <taxon>Embryophyta</taxon>
        <taxon>Tracheophyta</taxon>
        <taxon>Spermatophyta</taxon>
        <taxon>Magnoliopsida</taxon>
        <taxon>eudicotyledons</taxon>
        <taxon>Gunneridae</taxon>
        <taxon>Pentapetalae</taxon>
        <taxon>rosids</taxon>
        <taxon>malvids</taxon>
        <taxon>Malvales</taxon>
        <taxon>Malvaceae</taxon>
        <taxon>Malvoideae</taxon>
        <taxon>Hibiscus</taxon>
    </lineage>
</organism>
<dbReference type="AlphaFoldDB" id="A0A6A2XAZ1"/>
<protein>
    <submittedName>
        <fullName evidence="5">Early light-induced protein</fullName>
    </submittedName>
</protein>
<evidence type="ECO:0000313" key="5">
    <source>
        <dbReference type="EMBL" id="KAE8653847.1"/>
    </source>
</evidence>
<evidence type="ECO:0000313" key="6">
    <source>
        <dbReference type="Proteomes" id="UP000436088"/>
    </source>
</evidence>
<evidence type="ECO:0000256" key="3">
    <source>
        <dbReference type="ARBA" id="ARBA00022989"/>
    </source>
</evidence>
<gene>
    <name evidence="5" type="ORF">F3Y22_tig00117056pilonHSYRG00316</name>
</gene>
<keyword evidence="4" id="KW-0472">Membrane</keyword>
<accession>A0A6A2XAZ1</accession>
<comment type="subcellular location">
    <subcellularLocation>
        <location evidence="1">Membrane</location>
        <topology evidence="1">Multi-pass membrane protein</topology>
    </subcellularLocation>
</comment>
<proteinExistence type="predicted"/>
<comment type="caution">
    <text evidence="5">The sequence shown here is derived from an EMBL/GenBank/DDBJ whole genome shotgun (WGS) entry which is preliminary data.</text>
</comment>
<dbReference type="PANTHER" id="PTHR14154">
    <property type="entry name" value="UPF0041 BRAIN PROTEIN 44-RELATED"/>
    <property type="match status" value="1"/>
</dbReference>
<sequence length="117" mass="12659">MCCIHKPVHFHHQPTHPCRLFHALNSLFPPMFRLPRPAREAQKASTRSSDVFAFSGTAPERINGRLAMVGFVAALAVELTKGQDVFTQLSDGGIPLFVGTGIFDSVVSSGNGGVKIR</sequence>